<name>A0A409WWV3_PSICY</name>
<evidence type="ECO:0000256" key="1">
    <source>
        <dbReference type="SAM" id="MobiDB-lite"/>
    </source>
</evidence>
<proteinExistence type="predicted"/>
<feature type="region of interest" description="Disordered" evidence="1">
    <location>
        <begin position="93"/>
        <end position="130"/>
    </location>
</feature>
<organism evidence="2 3">
    <name type="scientific">Psilocybe cyanescens</name>
    <dbReference type="NCBI Taxonomy" id="93625"/>
    <lineage>
        <taxon>Eukaryota</taxon>
        <taxon>Fungi</taxon>
        <taxon>Dikarya</taxon>
        <taxon>Basidiomycota</taxon>
        <taxon>Agaricomycotina</taxon>
        <taxon>Agaricomycetes</taxon>
        <taxon>Agaricomycetidae</taxon>
        <taxon>Agaricales</taxon>
        <taxon>Agaricineae</taxon>
        <taxon>Strophariaceae</taxon>
        <taxon>Psilocybe</taxon>
    </lineage>
</organism>
<gene>
    <name evidence="2" type="ORF">CVT25_005348</name>
</gene>
<dbReference type="EMBL" id="NHYD01003066">
    <property type="protein sequence ID" value="PPQ82988.1"/>
    <property type="molecule type" value="Genomic_DNA"/>
</dbReference>
<dbReference type="InParanoid" id="A0A409WWV3"/>
<reference evidence="2 3" key="1">
    <citation type="journal article" date="2018" name="Evol. Lett.">
        <title>Horizontal gene cluster transfer increased hallucinogenic mushroom diversity.</title>
        <authorList>
            <person name="Reynolds H.T."/>
            <person name="Vijayakumar V."/>
            <person name="Gluck-Thaler E."/>
            <person name="Korotkin H.B."/>
            <person name="Matheny P.B."/>
            <person name="Slot J.C."/>
        </authorList>
    </citation>
    <scope>NUCLEOTIDE SEQUENCE [LARGE SCALE GENOMIC DNA]</scope>
    <source>
        <strain evidence="2 3">2631</strain>
    </source>
</reference>
<evidence type="ECO:0000313" key="3">
    <source>
        <dbReference type="Proteomes" id="UP000283269"/>
    </source>
</evidence>
<evidence type="ECO:0000313" key="2">
    <source>
        <dbReference type="EMBL" id="PPQ82988.1"/>
    </source>
</evidence>
<protein>
    <submittedName>
        <fullName evidence="2">Uncharacterized protein</fullName>
    </submittedName>
</protein>
<accession>A0A409WWV3</accession>
<dbReference type="Proteomes" id="UP000283269">
    <property type="component" value="Unassembled WGS sequence"/>
</dbReference>
<comment type="caution">
    <text evidence="2">The sequence shown here is derived from an EMBL/GenBank/DDBJ whole genome shotgun (WGS) entry which is preliminary data.</text>
</comment>
<dbReference type="AlphaFoldDB" id="A0A409WWV3"/>
<feature type="compositionally biased region" description="Polar residues" evidence="1">
    <location>
        <begin position="93"/>
        <end position="121"/>
    </location>
</feature>
<sequence length="130" mass="13635">MNVFWRAESTAALSGRPLRGFMHVVGSRHGALGIGMHDLAARGIGVGVGVGVVVGVVVGEQVELEEQHGDGDGAPVCMYMVCAPYKTGCKNSMQLNPTQHQSIGSTSPHLPQAPSTRTCSPENPPVQFRA</sequence>
<keyword evidence="3" id="KW-1185">Reference proteome</keyword>